<dbReference type="KEGG" id="ngv:CDO52_05295"/>
<evidence type="ECO:0008006" key="3">
    <source>
        <dbReference type="Google" id="ProtNLM"/>
    </source>
</evidence>
<dbReference type="AlphaFoldDB" id="A0A223SD71"/>
<reference evidence="1 2" key="1">
    <citation type="submission" date="2017-08" db="EMBL/GenBank/DDBJ databases">
        <title>The complete genome sequence of Nocardiopsis gilva YIM 90087.</title>
        <authorList>
            <person name="Yin M."/>
            <person name="Tang S."/>
        </authorList>
    </citation>
    <scope>NUCLEOTIDE SEQUENCE [LARGE SCALE GENOMIC DNA]</scope>
    <source>
        <strain evidence="1 2">YIM 90087</strain>
    </source>
</reference>
<dbReference type="Proteomes" id="UP000215005">
    <property type="component" value="Chromosome"/>
</dbReference>
<evidence type="ECO:0000313" key="2">
    <source>
        <dbReference type="Proteomes" id="UP000215005"/>
    </source>
</evidence>
<accession>A0A223SD71</accession>
<dbReference type="EMBL" id="CP022753">
    <property type="protein sequence ID" value="ASU86045.1"/>
    <property type="molecule type" value="Genomic_DNA"/>
</dbReference>
<proteinExistence type="predicted"/>
<organism evidence="1 2">
    <name type="scientific">Nocardiopsis gilva YIM 90087</name>
    <dbReference type="NCBI Taxonomy" id="1235441"/>
    <lineage>
        <taxon>Bacteria</taxon>
        <taxon>Bacillati</taxon>
        <taxon>Actinomycetota</taxon>
        <taxon>Actinomycetes</taxon>
        <taxon>Streptosporangiales</taxon>
        <taxon>Nocardiopsidaceae</taxon>
        <taxon>Nocardiopsis</taxon>
    </lineage>
</organism>
<name>A0A223SD71_9ACTN</name>
<dbReference type="Gene3D" id="2.60.120.10">
    <property type="entry name" value="Jelly Rolls"/>
    <property type="match status" value="1"/>
</dbReference>
<dbReference type="SUPFAM" id="SSF51182">
    <property type="entry name" value="RmlC-like cupins"/>
    <property type="match status" value="1"/>
</dbReference>
<gene>
    <name evidence="1" type="ORF">CDO52_05295</name>
</gene>
<protein>
    <recommendedName>
        <fullName evidence="3">Cupin</fullName>
    </recommendedName>
</protein>
<dbReference type="InterPro" id="IPR011051">
    <property type="entry name" value="RmlC_Cupin_sf"/>
</dbReference>
<sequence>MGVADVAARYLPEQGGIELQRDQPAKVHAWHSHAVHETLVVLDGSMVLEYVAAEGNERTITSGEVGSGARIELPAHTIHQSTAGEDGCIYFIIPEGGKAAVTTTYSDPMKATVEA</sequence>
<dbReference type="OrthoDB" id="9794183at2"/>
<evidence type="ECO:0000313" key="1">
    <source>
        <dbReference type="EMBL" id="ASU86045.1"/>
    </source>
</evidence>
<dbReference type="InterPro" id="IPR014710">
    <property type="entry name" value="RmlC-like_jellyroll"/>
</dbReference>
<keyword evidence="2" id="KW-1185">Reference proteome</keyword>